<evidence type="ECO:0000256" key="2">
    <source>
        <dbReference type="ARBA" id="ARBA00022729"/>
    </source>
</evidence>
<keyword evidence="2 4" id="KW-0732">Signal</keyword>
<evidence type="ECO:0000313" key="6">
    <source>
        <dbReference type="Proteomes" id="UP000314294"/>
    </source>
</evidence>
<keyword evidence="3 4" id="KW-0676">Redox-active center</keyword>
<dbReference type="OrthoDB" id="60822at2759"/>
<keyword evidence="6" id="KW-1185">Reference proteome</keyword>
<feature type="chain" id="PRO_5021512042" description="Selenoprotein T" evidence="4">
    <location>
        <begin position="20"/>
        <end position="199"/>
    </location>
</feature>
<evidence type="ECO:0000256" key="3">
    <source>
        <dbReference type="ARBA" id="ARBA00023284"/>
    </source>
</evidence>
<comment type="similarity">
    <text evidence="1 4">Belongs to the SelWTH family. Selenoprotein T subfamily.</text>
</comment>
<dbReference type="InterPro" id="IPR019389">
    <property type="entry name" value="Selenoprotein_T"/>
</dbReference>
<dbReference type="NCBIfam" id="TIGR02174">
    <property type="entry name" value="CXXU_selWTH"/>
    <property type="match status" value="1"/>
</dbReference>
<sequence>MKSLRFSLLVLGLFSLCCATSGDGSGVKKMKMQFATGPLLKFQICVASAVKVNRVFEEYTQALYQRYPDIRIEGDSYLPIPLYRHFASFLSVFKLLVLGLIIIGKDPFALVGMQAPGIWEWGQGNKIYACMMVFFLSNMIENQLMSTGAFEITLNGFEVGFSLGCEAMFMKVCAEGRKTASTDWMPHQSSPRPLETPRP</sequence>
<dbReference type="AlphaFoldDB" id="A0A4Z2GRY1"/>
<dbReference type="GO" id="GO:0005789">
    <property type="term" value="C:endoplasmic reticulum membrane"/>
    <property type="evidence" value="ECO:0007669"/>
    <property type="project" value="TreeGrafter"/>
</dbReference>
<name>A0A4Z2GRY1_9TELE</name>
<reference evidence="5 6" key="1">
    <citation type="submission" date="2019-03" db="EMBL/GenBank/DDBJ databases">
        <title>First draft genome of Liparis tanakae, snailfish: a comprehensive survey of snailfish specific genes.</title>
        <authorList>
            <person name="Kim W."/>
            <person name="Song I."/>
            <person name="Jeong J.-H."/>
            <person name="Kim D."/>
            <person name="Kim S."/>
            <person name="Ryu S."/>
            <person name="Song J.Y."/>
            <person name="Lee S.K."/>
        </authorList>
    </citation>
    <scope>NUCLEOTIDE SEQUENCE [LARGE SCALE GENOMIC DNA]</scope>
    <source>
        <tissue evidence="5">Muscle</tissue>
    </source>
</reference>
<feature type="signal peptide" evidence="4">
    <location>
        <begin position="1"/>
        <end position="19"/>
    </location>
</feature>
<dbReference type="GO" id="GO:0004791">
    <property type="term" value="F:thioredoxin-disulfide reductase (NADPH) activity"/>
    <property type="evidence" value="ECO:0007669"/>
    <property type="project" value="TreeGrafter"/>
</dbReference>
<protein>
    <recommendedName>
        <fullName evidence="4">Selenoprotein T</fullName>
    </recommendedName>
</protein>
<dbReference type="PANTHER" id="PTHR13544:SF7">
    <property type="entry name" value="THIOREDOXIN REDUCTASE-LIKE SELENOPROTEIN T1A-RELATED"/>
    <property type="match status" value="1"/>
</dbReference>
<gene>
    <name evidence="5" type="primary">selt1a</name>
    <name evidence="5" type="ORF">EYF80_034285</name>
</gene>
<dbReference type="PANTHER" id="PTHR13544">
    <property type="entry name" value="SELENOPROTEIN T"/>
    <property type="match status" value="1"/>
</dbReference>
<comment type="caution">
    <text evidence="5">The sequence shown here is derived from an EMBL/GenBank/DDBJ whole genome shotgun (WGS) entry which is preliminary data.</text>
</comment>
<organism evidence="5 6">
    <name type="scientific">Liparis tanakae</name>
    <name type="common">Tanaka's snailfish</name>
    <dbReference type="NCBI Taxonomy" id="230148"/>
    <lineage>
        <taxon>Eukaryota</taxon>
        <taxon>Metazoa</taxon>
        <taxon>Chordata</taxon>
        <taxon>Craniata</taxon>
        <taxon>Vertebrata</taxon>
        <taxon>Euteleostomi</taxon>
        <taxon>Actinopterygii</taxon>
        <taxon>Neopterygii</taxon>
        <taxon>Teleostei</taxon>
        <taxon>Neoteleostei</taxon>
        <taxon>Acanthomorphata</taxon>
        <taxon>Eupercaria</taxon>
        <taxon>Perciformes</taxon>
        <taxon>Cottioidei</taxon>
        <taxon>Cottales</taxon>
        <taxon>Liparidae</taxon>
        <taxon>Liparis</taxon>
    </lineage>
</organism>
<proteinExistence type="inferred from homology"/>
<dbReference type="Proteomes" id="UP000314294">
    <property type="component" value="Unassembled WGS sequence"/>
</dbReference>
<accession>A0A4Z2GRY1</accession>
<dbReference type="InterPro" id="IPR011893">
    <property type="entry name" value="Selenoprotein_Rdx-typ"/>
</dbReference>
<evidence type="ECO:0000256" key="4">
    <source>
        <dbReference type="RuleBase" id="RU362086"/>
    </source>
</evidence>
<keyword evidence="4" id="KW-0712">Selenocysteine</keyword>
<dbReference type="EMBL" id="SRLO01000453">
    <property type="protein sequence ID" value="TNN55543.1"/>
    <property type="molecule type" value="Genomic_DNA"/>
</dbReference>
<dbReference type="GO" id="GO:0045454">
    <property type="term" value="P:cell redox homeostasis"/>
    <property type="evidence" value="ECO:0007669"/>
    <property type="project" value="TreeGrafter"/>
</dbReference>
<evidence type="ECO:0000313" key="5">
    <source>
        <dbReference type="EMBL" id="TNN55543.1"/>
    </source>
</evidence>
<evidence type="ECO:0000256" key="1">
    <source>
        <dbReference type="ARBA" id="ARBA00007551"/>
    </source>
</evidence>